<feature type="region of interest" description="Disordered" evidence="3">
    <location>
        <begin position="1"/>
        <end position="20"/>
    </location>
</feature>
<feature type="compositionally biased region" description="Basic and acidic residues" evidence="3">
    <location>
        <begin position="1"/>
        <end position="10"/>
    </location>
</feature>
<dbReference type="STRING" id="1109443.G4TP22"/>
<dbReference type="PANTHER" id="PTHR10742">
    <property type="entry name" value="FLAVIN MONOAMINE OXIDASE"/>
    <property type="match status" value="1"/>
</dbReference>
<evidence type="ECO:0000259" key="4">
    <source>
        <dbReference type="Pfam" id="PF01593"/>
    </source>
</evidence>
<name>G4TP22_SERID</name>
<dbReference type="AlphaFoldDB" id="G4TP22"/>
<dbReference type="EMBL" id="CAFZ01000200">
    <property type="protein sequence ID" value="CCA73069.1"/>
    <property type="molecule type" value="Genomic_DNA"/>
</dbReference>
<dbReference type="SUPFAM" id="SSF54373">
    <property type="entry name" value="FAD-linked reductases, C-terminal domain"/>
    <property type="match status" value="1"/>
</dbReference>
<dbReference type="InParanoid" id="G4TP22"/>
<dbReference type="SUPFAM" id="SSF51905">
    <property type="entry name" value="FAD/NAD(P)-binding domain"/>
    <property type="match status" value="1"/>
</dbReference>
<feature type="domain" description="Amine oxidase" evidence="4">
    <location>
        <begin position="44"/>
        <end position="551"/>
    </location>
</feature>
<accession>G4TP22</accession>
<evidence type="ECO:0000256" key="1">
    <source>
        <dbReference type="ARBA" id="ARBA00005995"/>
    </source>
</evidence>
<dbReference type="OMA" id="CWDQDEC"/>
<evidence type="ECO:0000313" key="5">
    <source>
        <dbReference type="EMBL" id="CCA73069.1"/>
    </source>
</evidence>
<proteinExistence type="inferred from homology"/>
<dbReference type="GO" id="GO:0006338">
    <property type="term" value="P:chromatin remodeling"/>
    <property type="evidence" value="ECO:0007669"/>
    <property type="project" value="TreeGrafter"/>
</dbReference>
<sequence>MSASPRRREPANPVATGAGAEQIRSFSDTDKTSKYEVIIIGAGVAGLSAAYRILTKRPGTKLLMLEARERVGGRVHSVDVGNGSVDLGASFIHGVNGNPIMELSKKLGFEVTPSRMSMRAFMPDGSLVPQEDIIRVGPRIFGTVFEWLPEISQGASTEKDIPSDVESLADRVFSKDSPIYADTSEDANTEKKDEVFIAESTIRNFQGWTGAPLDYVSLKWWGFNKDTEGGDGLLVKGYGPLIQWMKEEIERLGAVIRLGEVVEMISTDEESGVVVQSRHDNDTTRYEADYSVITLPLGVLKHDPPTFDPPLPIRRQQSIQRLGSGLLDKIVLIYDKPWWSAEELKAGQSPAPAADEDEDDEMGDPMINLLLPSKDNPTRLMGPSGGAPPNHKPNLHPGAFPPRSAEYLQQNPNALMIFDVHAQNGVSALSIFVAGEWGDVMECCSEEETRAWAESVVKDYFKELVSGEVPSPSKVLRTTWREDKFAYGSYSYIPAGSTANKNLGPASPVDQLEVSRTLWGRLYWAGEHTELNQYASVHGAWSSGVREGDKVLVQLENRE</sequence>
<evidence type="ECO:0000313" key="6">
    <source>
        <dbReference type="Proteomes" id="UP000007148"/>
    </source>
</evidence>
<keyword evidence="6" id="KW-1185">Reference proteome</keyword>
<dbReference type="InterPro" id="IPR002937">
    <property type="entry name" value="Amino_oxidase"/>
</dbReference>
<dbReference type="GO" id="GO:0003682">
    <property type="term" value="F:chromatin binding"/>
    <property type="evidence" value="ECO:0007669"/>
    <property type="project" value="TreeGrafter"/>
</dbReference>
<protein>
    <submittedName>
        <fullName evidence="5">Related to anon-37cs protein</fullName>
    </submittedName>
</protein>
<dbReference type="Pfam" id="PF01593">
    <property type="entry name" value="Amino_oxidase"/>
    <property type="match status" value="1"/>
</dbReference>
<dbReference type="PANTHER" id="PTHR10742:SF386">
    <property type="entry name" value="LYSINE-SPECIFIC HISTONE DEMETHYLASE 1A"/>
    <property type="match status" value="1"/>
</dbReference>
<organism evidence="5 6">
    <name type="scientific">Serendipita indica (strain DSM 11827)</name>
    <name type="common">Root endophyte fungus</name>
    <name type="synonym">Piriformospora indica</name>
    <dbReference type="NCBI Taxonomy" id="1109443"/>
    <lineage>
        <taxon>Eukaryota</taxon>
        <taxon>Fungi</taxon>
        <taxon>Dikarya</taxon>
        <taxon>Basidiomycota</taxon>
        <taxon>Agaricomycotina</taxon>
        <taxon>Agaricomycetes</taxon>
        <taxon>Sebacinales</taxon>
        <taxon>Serendipitaceae</taxon>
        <taxon>Serendipita</taxon>
    </lineage>
</organism>
<dbReference type="GO" id="GO:0016491">
    <property type="term" value="F:oxidoreductase activity"/>
    <property type="evidence" value="ECO:0007669"/>
    <property type="project" value="UniProtKB-KW"/>
</dbReference>
<dbReference type="InterPro" id="IPR050281">
    <property type="entry name" value="Flavin_monoamine_oxidase"/>
</dbReference>
<dbReference type="GO" id="GO:0050660">
    <property type="term" value="F:flavin adenine dinucleotide binding"/>
    <property type="evidence" value="ECO:0007669"/>
    <property type="project" value="TreeGrafter"/>
</dbReference>
<dbReference type="Gene3D" id="3.50.50.60">
    <property type="entry name" value="FAD/NAD(P)-binding domain"/>
    <property type="match status" value="2"/>
</dbReference>
<dbReference type="InterPro" id="IPR036188">
    <property type="entry name" value="FAD/NAD-bd_sf"/>
</dbReference>
<dbReference type="Proteomes" id="UP000007148">
    <property type="component" value="Unassembled WGS sequence"/>
</dbReference>
<comment type="similarity">
    <text evidence="1">Belongs to the flavin monoamine oxidase family.</text>
</comment>
<dbReference type="Gene3D" id="3.90.660.10">
    <property type="match status" value="2"/>
</dbReference>
<evidence type="ECO:0000256" key="2">
    <source>
        <dbReference type="ARBA" id="ARBA00023002"/>
    </source>
</evidence>
<evidence type="ECO:0000256" key="3">
    <source>
        <dbReference type="SAM" id="MobiDB-lite"/>
    </source>
</evidence>
<reference evidence="5 6" key="1">
    <citation type="journal article" date="2011" name="PLoS Pathog.">
        <title>Endophytic Life Strategies Decoded by Genome and Transcriptome Analyses of the Mutualistic Root Symbiont Piriformospora indica.</title>
        <authorList>
            <person name="Zuccaro A."/>
            <person name="Lahrmann U."/>
            <person name="Guldener U."/>
            <person name="Langen G."/>
            <person name="Pfiffi S."/>
            <person name="Biedenkopf D."/>
            <person name="Wong P."/>
            <person name="Samans B."/>
            <person name="Grimm C."/>
            <person name="Basiewicz M."/>
            <person name="Murat C."/>
            <person name="Martin F."/>
            <person name="Kogel K.H."/>
        </authorList>
    </citation>
    <scope>NUCLEOTIDE SEQUENCE [LARGE SCALE GENOMIC DNA]</scope>
    <source>
        <strain evidence="5 6">DSM 11827</strain>
    </source>
</reference>
<dbReference type="HOGENOM" id="CLU_004498_7_0_1"/>
<gene>
    <name evidence="5" type="ORF">PIIN_07024</name>
</gene>
<dbReference type="OrthoDB" id="5046242at2759"/>
<comment type="caution">
    <text evidence="5">The sequence shown here is derived from an EMBL/GenBank/DDBJ whole genome shotgun (WGS) entry which is preliminary data.</text>
</comment>
<keyword evidence="2" id="KW-0560">Oxidoreductase</keyword>
<dbReference type="eggNOG" id="KOG0029">
    <property type="taxonomic scope" value="Eukaryota"/>
</dbReference>